<reference evidence="1 2" key="1">
    <citation type="submission" date="2019-06" db="EMBL/GenBank/DDBJ databases">
        <title>Desulfobotulus mexicanus sp. nov., a novel sulfate-reducing bacterium isolated from the sediment of an alkaline crater lake in Mexico.</title>
        <authorList>
            <person name="Hirschler-Rea A."/>
        </authorList>
    </citation>
    <scope>NUCLEOTIDE SEQUENCE [LARGE SCALE GENOMIC DNA]</scope>
    <source>
        <strain evidence="1 2">PAR22N</strain>
    </source>
</reference>
<dbReference type="Proteomes" id="UP000321899">
    <property type="component" value="Unassembled WGS sequence"/>
</dbReference>
<evidence type="ECO:0000313" key="2">
    <source>
        <dbReference type="Proteomes" id="UP000321899"/>
    </source>
</evidence>
<dbReference type="AlphaFoldDB" id="A0A5S5MEX0"/>
<gene>
    <name evidence="1" type="ORF">FIM25_10745</name>
</gene>
<proteinExistence type="predicted"/>
<evidence type="ECO:0000313" key="1">
    <source>
        <dbReference type="EMBL" id="TYT74240.1"/>
    </source>
</evidence>
<keyword evidence="2" id="KW-1185">Reference proteome</keyword>
<accession>A0A5S5MEX0</accession>
<protein>
    <submittedName>
        <fullName evidence="1">Uncharacterized protein</fullName>
    </submittedName>
</protein>
<dbReference type="OrthoDB" id="9135240at2"/>
<dbReference type="EMBL" id="VDMB01000013">
    <property type="protein sequence ID" value="TYT74240.1"/>
    <property type="molecule type" value="Genomic_DNA"/>
</dbReference>
<name>A0A5S5MEX0_9BACT</name>
<organism evidence="1 2">
    <name type="scientific">Desulfobotulus mexicanus</name>
    <dbReference type="NCBI Taxonomy" id="2586642"/>
    <lineage>
        <taxon>Bacteria</taxon>
        <taxon>Pseudomonadati</taxon>
        <taxon>Thermodesulfobacteriota</taxon>
        <taxon>Desulfobacteria</taxon>
        <taxon>Desulfobacterales</taxon>
        <taxon>Desulfobacteraceae</taxon>
        <taxon>Desulfobotulus</taxon>
    </lineage>
</organism>
<sequence>MQLSSDFFGDWLNILKDILQNHWGYDISGVSEDELPYVYFNAEKRRPDQRIRSVEVSDVFTCPADLQAGWERLMAVVESGGDVTPNLSKLVGRLNNKDSLLNDWSVHHFHLGEALNGNFIERTGPLLFALVTKDKFYATNVFNHDAWADQNIVEIIHRNWPDVVSQHQIKNVISATEISENERLTLRAKNANSFFTVSDGTVYAPIGGGVVGSGYNVQAIISTDRQRSMLKSLEEHLQSQLINLKDTLCQHGYSGEGCIKATLEITDSKYLAIFPDYNVAVTLIDNA</sequence>
<dbReference type="RefSeq" id="WP_139449124.1">
    <property type="nucleotide sequence ID" value="NZ_VDMB01000013.1"/>
</dbReference>
<comment type="caution">
    <text evidence="1">The sequence shown here is derived from an EMBL/GenBank/DDBJ whole genome shotgun (WGS) entry which is preliminary data.</text>
</comment>